<dbReference type="GeneID" id="76198509"/>
<keyword evidence="3" id="KW-1185">Reference proteome</keyword>
<dbReference type="PANTHER" id="PTHR42941:SF1">
    <property type="entry name" value="SLL1037 PROTEIN"/>
    <property type="match status" value="1"/>
</dbReference>
<evidence type="ECO:0000256" key="1">
    <source>
        <dbReference type="SAM" id="MobiDB-lite"/>
    </source>
</evidence>
<reference evidence="2 3" key="1">
    <citation type="journal article" date="2019" name="Int. J. Syst. Evol. Microbiol.">
        <title>The Global Catalogue of Microorganisms (GCM) 10K type strain sequencing project: providing services to taxonomists for standard genome sequencing and annotation.</title>
        <authorList>
            <consortium name="The Broad Institute Genomics Platform"/>
            <consortium name="The Broad Institute Genome Sequencing Center for Infectious Disease"/>
            <person name="Wu L."/>
            <person name="Ma J."/>
        </authorList>
    </citation>
    <scope>NUCLEOTIDE SEQUENCE [LARGE SCALE GENOMIC DNA]</scope>
    <source>
        <strain evidence="2 3">RDMS1</strain>
    </source>
</reference>
<proteinExistence type="predicted"/>
<dbReference type="EMBL" id="JBHTAX010000001">
    <property type="protein sequence ID" value="MFC7188940.1"/>
    <property type="molecule type" value="Genomic_DNA"/>
</dbReference>
<sequence>MPSYNRREFLTAVGMAGLASTAGCITSDTEGSDKNTGTDKSSGDKSGGSGGNQLTWDAGGTGGTYYPLSGQFKDIVQLNTKYSLQVRSTGASVENVGSLASGKADFALIQNDVAYFAHKGTGIKEFEGNSVPDLRGVATLYPETIQVIAQGGSNISSITDLQGATINTGDLGSGTQVDAKQILKAVGINDYNEQNASFSQAAEQIQNGDIDAAFIVGGWPVGAIEDLATNTNITIVPIEGNARKKVLNSGSYFAEDKIPGGTYSGIQNPVPTVAVQAMIATVKQTPKQAVQDVTAAIFDNLDKVSNKQEFISVDSAQDGMSIPLHPGAKAYFGKTGTSSGNNSLN</sequence>
<protein>
    <submittedName>
        <fullName evidence="2">TAXI family TRAP transporter solute-binding subunit</fullName>
    </submittedName>
</protein>
<evidence type="ECO:0000313" key="3">
    <source>
        <dbReference type="Proteomes" id="UP001596417"/>
    </source>
</evidence>
<dbReference type="RefSeq" id="WP_264555213.1">
    <property type="nucleotide sequence ID" value="NZ_CP109979.1"/>
</dbReference>
<dbReference type="Proteomes" id="UP001596417">
    <property type="component" value="Unassembled WGS sequence"/>
</dbReference>
<dbReference type="PANTHER" id="PTHR42941">
    <property type="entry name" value="SLL1037 PROTEIN"/>
    <property type="match status" value="1"/>
</dbReference>
<dbReference type="InterPro" id="IPR011852">
    <property type="entry name" value="TRAP_TAXI"/>
</dbReference>
<accession>A0ABD5YR82</accession>
<feature type="region of interest" description="Disordered" evidence="1">
    <location>
        <begin position="26"/>
        <end position="54"/>
    </location>
</feature>
<dbReference type="PROSITE" id="PS51257">
    <property type="entry name" value="PROKAR_LIPOPROTEIN"/>
    <property type="match status" value="1"/>
</dbReference>
<comment type="caution">
    <text evidence="2">The sequence shown here is derived from an EMBL/GenBank/DDBJ whole genome shotgun (WGS) entry which is preliminary data.</text>
</comment>
<dbReference type="NCBIfam" id="TIGR02122">
    <property type="entry name" value="TRAP_TAXI"/>
    <property type="match status" value="1"/>
</dbReference>
<evidence type="ECO:0000313" key="2">
    <source>
        <dbReference type="EMBL" id="MFC7188940.1"/>
    </source>
</evidence>
<dbReference type="AlphaFoldDB" id="A0ABD5YR82"/>
<dbReference type="Gene3D" id="3.40.190.10">
    <property type="entry name" value="Periplasmic binding protein-like II"/>
    <property type="match status" value="2"/>
</dbReference>
<gene>
    <name evidence="2" type="ORF">ACFQL7_03165</name>
</gene>
<feature type="compositionally biased region" description="Basic and acidic residues" evidence="1">
    <location>
        <begin position="31"/>
        <end position="43"/>
    </location>
</feature>
<dbReference type="SUPFAM" id="SSF53850">
    <property type="entry name" value="Periplasmic binding protein-like II"/>
    <property type="match status" value="1"/>
</dbReference>
<dbReference type="Pfam" id="PF16868">
    <property type="entry name" value="NMT1_3"/>
    <property type="match status" value="1"/>
</dbReference>
<name>A0ABD5YR82_9EURY</name>
<dbReference type="CDD" id="cd13567">
    <property type="entry name" value="PBP2_TtGluBP"/>
    <property type="match status" value="1"/>
</dbReference>
<organism evidence="2 3">
    <name type="scientific">Halocatena marina</name>
    <dbReference type="NCBI Taxonomy" id="2934937"/>
    <lineage>
        <taxon>Archaea</taxon>
        <taxon>Methanobacteriati</taxon>
        <taxon>Methanobacteriota</taxon>
        <taxon>Stenosarchaea group</taxon>
        <taxon>Halobacteria</taxon>
        <taxon>Halobacteriales</taxon>
        <taxon>Natronomonadaceae</taxon>
        <taxon>Halocatena</taxon>
    </lineage>
</organism>